<evidence type="ECO:0000259" key="2">
    <source>
        <dbReference type="SMART" id="SM01204"/>
    </source>
</evidence>
<sequence>MDFCQVFVDSSYDPHEVLSGVETVVDDDTAVVGCTGTGNFTETETLANGIAVALVTSDSFRFDTAIATGLGENIHGTVREAARALPDDIDYPYQSALVLHDGLAGVGERLALAIQRRLGPHVGFAGGAASDNYQMESTPVFCDGTVAEDALVLVLVSGTQRAVISVDHGHEPISEPHAVTDGSGNVVRELDGEPAFEVWKNAVRDHVTAFDFDVDALSLESEEMNRLMGVYEFGIDQGNGFKIRWPKSIGQDGSLSFAVDVPEGTVLRVMYGGQESQIDSVRRVAEEAVALAEGDLAGGFIFDCACREIILQDEFSDAVDELASVLSVPFAGFETYGELCMQMGQLSGFHNTTTVAFLLPE</sequence>
<keyword evidence="4" id="KW-1185">Reference proteome</keyword>
<dbReference type="InterPro" id="IPR019494">
    <property type="entry name" value="FIST_C"/>
</dbReference>
<name>A0A830GQE1_9EURY</name>
<evidence type="ECO:0000313" key="4">
    <source>
        <dbReference type="Proteomes" id="UP000605784"/>
    </source>
</evidence>
<feature type="domain" description="FIST C-domain" evidence="2">
    <location>
        <begin position="195"/>
        <end position="342"/>
    </location>
</feature>
<comment type="caution">
    <text evidence="3">The sequence shown here is derived from an EMBL/GenBank/DDBJ whole genome shotgun (WGS) entry which is preliminary data.</text>
</comment>
<dbReference type="Pfam" id="PF08495">
    <property type="entry name" value="FIST"/>
    <property type="match status" value="1"/>
</dbReference>
<evidence type="ECO:0000313" key="3">
    <source>
        <dbReference type="EMBL" id="GGN96295.1"/>
    </source>
</evidence>
<reference evidence="3" key="2">
    <citation type="submission" date="2020-09" db="EMBL/GenBank/DDBJ databases">
        <authorList>
            <person name="Sun Q."/>
            <person name="Ohkuma M."/>
        </authorList>
    </citation>
    <scope>NUCLEOTIDE SEQUENCE</scope>
    <source>
        <strain evidence="3">JCM 17820</strain>
    </source>
</reference>
<accession>A0A830GQE1</accession>
<protein>
    <submittedName>
        <fullName evidence="3">Uncharacterized protein</fullName>
    </submittedName>
</protein>
<dbReference type="InterPro" id="IPR013702">
    <property type="entry name" value="FIST_domain_N"/>
</dbReference>
<reference evidence="3" key="1">
    <citation type="journal article" date="2014" name="Int. J. Syst. Evol. Microbiol.">
        <title>Complete genome sequence of Corynebacterium casei LMG S-19264T (=DSM 44701T), isolated from a smear-ripened cheese.</title>
        <authorList>
            <consortium name="US DOE Joint Genome Institute (JGI-PGF)"/>
            <person name="Walter F."/>
            <person name="Albersmeier A."/>
            <person name="Kalinowski J."/>
            <person name="Ruckert C."/>
        </authorList>
    </citation>
    <scope>NUCLEOTIDE SEQUENCE</scope>
    <source>
        <strain evidence="3">JCM 17820</strain>
    </source>
</reference>
<organism evidence="3 4">
    <name type="scientific">Haloarcula pellucida</name>
    <dbReference type="NCBI Taxonomy" id="1427151"/>
    <lineage>
        <taxon>Archaea</taxon>
        <taxon>Methanobacteriati</taxon>
        <taxon>Methanobacteriota</taxon>
        <taxon>Stenosarchaea group</taxon>
        <taxon>Halobacteria</taxon>
        <taxon>Halobacteriales</taxon>
        <taxon>Haloarculaceae</taxon>
        <taxon>Haloarcula</taxon>
    </lineage>
</organism>
<gene>
    <name evidence="3" type="ORF">GCM10009030_24480</name>
</gene>
<dbReference type="AlphaFoldDB" id="A0A830GQE1"/>
<evidence type="ECO:0000259" key="1">
    <source>
        <dbReference type="SMART" id="SM00897"/>
    </source>
</evidence>
<feature type="domain" description="FIST" evidence="1">
    <location>
        <begin position="1"/>
        <end position="194"/>
    </location>
</feature>
<dbReference type="Proteomes" id="UP000605784">
    <property type="component" value="Unassembled WGS sequence"/>
</dbReference>
<dbReference type="SMART" id="SM00897">
    <property type="entry name" value="FIST"/>
    <property type="match status" value="1"/>
</dbReference>
<dbReference type="Pfam" id="PF10442">
    <property type="entry name" value="FIST_C"/>
    <property type="match status" value="1"/>
</dbReference>
<dbReference type="SMART" id="SM01204">
    <property type="entry name" value="FIST_C"/>
    <property type="match status" value="1"/>
</dbReference>
<dbReference type="EMBL" id="BMOU01000004">
    <property type="protein sequence ID" value="GGN96295.1"/>
    <property type="molecule type" value="Genomic_DNA"/>
</dbReference>
<proteinExistence type="predicted"/>
<dbReference type="PANTHER" id="PTHR40252:SF2">
    <property type="entry name" value="BLR0328 PROTEIN"/>
    <property type="match status" value="1"/>
</dbReference>
<dbReference type="PANTHER" id="PTHR40252">
    <property type="entry name" value="BLR0328 PROTEIN"/>
    <property type="match status" value="1"/>
</dbReference>